<evidence type="ECO:0000313" key="2">
    <source>
        <dbReference type="EMBL" id="GET32145.1"/>
    </source>
</evidence>
<evidence type="ECO:0000313" key="3">
    <source>
        <dbReference type="Proteomes" id="UP000391834"/>
    </source>
</evidence>
<dbReference type="InterPro" id="IPR027853">
    <property type="entry name" value="DUF4492"/>
</dbReference>
<proteinExistence type="predicted"/>
<organism evidence="2 3">
    <name type="scientific">Prolixibacter bellariivorans</name>
    <dbReference type="NCBI Taxonomy" id="314319"/>
    <lineage>
        <taxon>Bacteria</taxon>
        <taxon>Pseudomonadati</taxon>
        <taxon>Bacteroidota</taxon>
        <taxon>Bacteroidia</taxon>
        <taxon>Marinilabiliales</taxon>
        <taxon>Prolixibacteraceae</taxon>
        <taxon>Prolixibacter</taxon>
    </lineage>
</organism>
<keyword evidence="1" id="KW-1133">Transmembrane helix</keyword>
<name>A0A5M4AW44_9BACT</name>
<sequence length="96" mass="11965">MKLSKQLPIYFVKWFSWFFTHNVLHEMRILKKIVHFYYEGFRQMTWGKSLWVIILVKLFVMFFVLKLFFFPDLLKQNFKTDKQRSEHVIENLTNIK</sequence>
<reference evidence="2 3" key="1">
    <citation type="submission" date="2019-10" db="EMBL/GenBank/DDBJ databases">
        <title>Prolixibacter strains distinguished by the presence of nitrate reductase genes were adept at nitrate-dependent anaerobic corrosion of metallic iron and carbon steel.</title>
        <authorList>
            <person name="Iino T."/>
            <person name="Shono N."/>
            <person name="Ito K."/>
            <person name="Nakamura R."/>
            <person name="Sueoka K."/>
            <person name="Harayama S."/>
            <person name="Ohkuma M."/>
        </authorList>
    </citation>
    <scope>NUCLEOTIDE SEQUENCE [LARGE SCALE GENOMIC DNA]</scope>
    <source>
        <strain evidence="2 3">JCM 13498</strain>
    </source>
</reference>
<dbReference type="Pfam" id="PF14899">
    <property type="entry name" value="DUF4492"/>
    <property type="match status" value="1"/>
</dbReference>
<accession>A0A5M4AW44</accession>
<keyword evidence="1" id="KW-0472">Membrane</keyword>
<keyword evidence="1" id="KW-0812">Transmembrane</keyword>
<gene>
    <name evidence="2" type="ORF">PbJCM13498_10080</name>
</gene>
<feature type="transmembrane region" description="Helical" evidence="1">
    <location>
        <begin position="50"/>
        <end position="69"/>
    </location>
</feature>
<dbReference type="AlphaFoldDB" id="A0A5M4AW44"/>
<comment type="caution">
    <text evidence="2">The sequence shown here is derived from an EMBL/GenBank/DDBJ whole genome shotgun (WGS) entry which is preliminary data.</text>
</comment>
<protein>
    <recommendedName>
        <fullName evidence="4">DUF4492 domain-containing protein</fullName>
    </recommendedName>
</protein>
<keyword evidence="3" id="KW-1185">Reference proteome</keyword>
<evidence type="ECO:0008006" key="4">
    <source>
        <dbReference type="Google" id="ProtNLM"/>
    </source>
</evidence>
<dbReference type="Proteomes" id="UP000391834">
    <property type="component" value="Unassembled WGS sequence"/>
</dbReference>
<evidence type="ECO:0000256" key="1">
    <source>
        <dbReference type="SAM" id="Phobius"/>
    </source>
</evidence>
<dbReference type="EMBL" id="BLAX01000001">
    <property type="protein sequence ID" value="GET32145.1"/>
    <property type="molecule type" value="Genomic_DNA"/>
</dbReference>